<accession>A0A5C6BRM7</accession>
<sequence>MGALLLLRRWWFGAFDGKLARVLQKAGRCFALISICGSCPNTVRGSCCSLHFACGNQQELYAQLKPLIRLSAGDDSLRWTGVFAASSVMFVLTASIITSATRPRMDNSRTIATECQLP</sequence>
<organism evidence="2 3">
    <name type="scientific">Symmachiella macrocystis</name>
    <dbReference type="NCBI Taxonomy" id="2527985"/>
    <lineage>
        <taxon>Bacteria</taxon>
        <taxon>Pseudomonadati</taxon>
        <taxon>Planctomycetota</taxon>
        <taxon>Planctomycetia</taxon>
        <taxon>Planctomycetales</taxon>
        <taxon>Planctomycetaceae</taxon>
        <taxon>Symmachiella</taxon>
    </lineage>
</organism>
<dbReference type="EMBL" id="SJPP01000001">
    <property type="protein sequence ID" value="TWU14708.1"/>
    <property type="molecule type" value="Genomic_DNA"/>
</dbReference>
<evidence type="ECO:0000313" key="3">
    <source>
        <dbReference type="Proteomes" id="UP000320735"/>
    </source>
</evidence>
<comment type="caution">
    <text evidence="2">The sequence shown here is derived from an EMBL/GenBank/DDBJ whole genome shotgun (WGS) entry which is preliminary data.</text>
</comment>
<protein>
    <submittedName>
        <fullName evidence="2">Uncharacterized protein</fullName>
    </submittedName>
</protein>
<reference evidence="2 3" key="1">
    <citation type="submission" date="2019-02" db="EMBL/GenBank/DDBJ databases">
        <title>Deep-cultivation of Planctomycetes and their phenomic and genomic characterization uncovers novel biology.</title>
        <authorList>
            <person name="Wiegand S."/>
            <person name="Jogler M."/>
            <person name="Boedeker C."/>
            <person name="Pinto D."/>
            <person name="Vollmers J."/>
            <person name="Rivas-Marin E."/>
            <person name="Kohn T."/>
            <person name="Peeters S.H."/>
            <person name="Heuer A."/>
            <person name="Rast P."/>
            <person name="Oberbeckmann S."/>
            <person name="Bunk B."/>
            <person name="Jeske O."/>
            <person name="Meyerdierks A."/>
            <person name="Storesund J.E."/>
            <person name="Kallscheuer N."/>
            <person name="Luecker S."/>
            <person name="Lage O.M."/>
            <person name="Pohl T."/>
            <person name="Merkel B.J."/>
            <person name="Hornburger P."/>
            <person name="Mueller R.-W."/>
            <person name="Bruemmer F."/>
            <person name="Labrenz M."/>
            <person name="Spormann A.M."/>
            <person name="Op Den Camp H."/>
            <person name="Overmann J."/>
            <person name="Amann R."/>
            <person name="Jetten M.S.M."/>
            <person name="Mascher T."/>
            <person name="Medema M.H."/>
            <person name="Devos D.P."/>
            <person name="Kaster A.-K."/>
            <person name="Ovreas L."/>
            <person name="Rohde M."/>
            <person name="Galperin M.Y."/>
            <person name="Jogler C."/>
        </authorList>
    </citation>
    <scope>NUCLEOTIDE SEQUENCE [LARGE SCALE GENOMIC DNA]</scope>
    <source>
        <strain evidence="2 3">CA54</strain>
    </source>
</reference>
<dbReference type="Proteomes" id="UP000320735">
    <property type="component" value="Unassembled WGS sequence"/>
</dbReference>
<gene>
    <name evidence="2" type="ORF">CA54_35770</name>
</gene>
<keyword evidence="1" id="KW-0472">Membrane</keyword>
<keyword evidence="1" id="KW-1133">Transmembrane helix</keyword>
<keyword evidence="1" id="KW-0812">Transmembrane</keyword>
<dbReference type="AlphaFoldDB" id="A0A5C6BRM7"/>
<evidence type="ECO:0000313" key="2">
    <source>
        <dbReference type="EMBL" id="TWU14708.1"/>
    </source>
</evidence>
<proteinExistence type="predicted"/>
<name>A0A5C6BRM7_9PLAN</name>
<feature type="transmembrane region" description="Helical" evidence="1">
    <location>
        <begin position="79"/>
        <end position="100"/>
    </location>
</feature>
<evidence type="ECO:0000256" key="1">
    <source>
        <dbReference type="SAM" id="Phobius"/>
    </source>
</evidence>
<keyword evidence="3" id="KW-1185">Reference proteome</keyword>